<dbReference type="SUPFAM" id="SSF51735">
    <property type="entry name" value="NAD(P)-binding Rossmann-fold domains"/>
    <property type="match status" value="1"/>
</dbReference>
<dbReference type="InterPro" id="IPR013149">
    <property type="entry name" value="ADH-like_C"/>
</dbReference>
<evidence type="ECO:0000256" key="4">
    <source>
        <dbReference type="RuleBase" id="RU361277"/>
    </source>
</evidence>
<evidence type="ECO:0000256" key="1">
    <source>
        <dbReference type="ARBA" id="ARBA00022723"/>
    </source>
</evidence>
<dbReference type="InterPro" id="IPR050129">
    <property type="entry name" value="Zn_alcohol_dh"/>
</dbReference>
<dbReference type="PANTHER" id="PTHR43401">
    <property type="entry name" value="L-THREONINE 3-DEHYDROGENASE"/>
    <property type="match status" value="1"/>
</dbReference>
<comment type="cofactor">
    <cofactor evidence="4">
        <name>Zn(2+)</name>
        <dbReference type="ChEBI" id="CHEBI:29105"/>
    </cofactor>
</comment>
<keyword evidence="1 4" id="KW-0479">Metal-binding</keyword>
<comment type="similarity">
    <text evidence="4">Belongs to the zinc-containing alcohol dehydrogenase family.</text>
</comment>
<evidence type="ECO:0000256" key="3">
    <source>
        <dbReference type="ARBA" id="ARBA00023002"/>
    </source>
</evidence>
<dbReference type="Gene3D" id="3.40.50.720">
    <property type="entry name" value="NAD(P)-binding Rossmann-like Domain"/>
    <property type="match status" value="1"/>
</dbReference>
<dbReference type="SUPFAM" id="SSF50129">
    <property type="entry name" value="GroES-like"/>
    <property type="match status" value="1"/>
</dbReference>
<dbReference type="InterPro" id="IPR036291">
    <property type="entry name" value="NAD(P)-bd_dom_sf"/>
</dbReference>
<keyword evidence="3" id="KW-0560">Oxidoreductase</keyword>
<dbReference type="EMBL" id="UYJE01007185">
    <property type="protein sequence ID" value="VDI52530.1"/>
    <property type="molecule type" value="Genomic_DNA"/>
</dbReference>
<dbReference type="PANTHER" id="PTHR43401:SF2">
    <property type="entry name" value="L-THREONINE 3-DEHYDROGENASE"/>
    <property type="match status" value="1"/>
</dbReference>
<name>A0A8B6FNZ7_MYTGA</name>
<dbReference type="Pfam" id="PF00107">
    <property type="entry name" value="ADH_zinc_N"/>
    <property type="match status" value="1"/>
</dbReference>
<dbReference type="GO" id="GO:0008270">
    <property type="term" value="F:zinc ion binding"/>
    <property type="evidence" value="ECO:0007669"/>
    <property type="project" value="InterPro"/>
</dbReference>
<evidence type="ECO:0000313" key="7">
    <source>
        <dbReference type="Proteomes" id="UP000596742"/>
    </source>
</evidence>
<dbReference type="OrthoDB" id="1879366at2759"/>
<dbReference type="InterPro" id="IPR002328">
    <property type="entry name" value="ADH_Zn_CS"/>
</dbReference>
<dbReference type="Pfam" id="PF08240">
    <property type="entry name" value="ADH_N"/>
    <property type="match status" value="1"/>
</dbReference>
<sequence length="355" mass="38664">MATTVPKTMKALVKTKEGSSFEYKDVPVPEPKDDEVLLKVDAISVCGSDISLYMWNEVARVIATVPFIPGHECAGTVVKCGPKADIAVGTKVGVENHYFCGNCYQCKNDCREICKNMGQFGHGKKTEHGACSEYTIVSAKYLYQLTRNLNADQIAMLEPLGVAHNAVERLDVKGEDALIIGCGPVGLLAGMVAKAEGAKSLIGADIDPNRLELAKKVGFDVTVNTKEKNLKEFVMEFTEGDGFGRVCECSGAPVMVNASFSLLRKGGTMVMVGLPKQPLHVENVLQDIVFKALTLRTVHGRRIFHTWRNTEALVADGKVDVNALISHRFPMSKFEDAFKVLFSGKGCKIVLYPSE</sequence>
<keyword evidence="2 4" id="KW-0862">Zinc</keyword>
<protein>
    <recommendedName>
        <fullName evidence="5">Enoyl reductase (ER) domain-containing protein</fullName>
    </recommendedName>
</protein>
<accession>A0A8B6FNZ7</accession>
<keyword evidence="7" id="KW-1185">Reference proteome</keyword>
<evidence type="ECO:0000259" key="5">
    <source>
        <dbReference type="SMART" id="SM00829"/>
    </source>
</evidence>
<dbReference type="GO" id="GO:0016491">
    <property type="term" value="F:oxidoreductase activity"/>
    <property type="evidence" value="ECO:0007669"/>
    <property type="project" value="UniProtKB-KW"/>
</dbReference>
<reference evidence="6" key="1">
    <citation type="submission" date="2018-11" db="EMBL/GenBank/DDBJ databases">
        <authorList>
            <person name="Alioto T."/>
            <person name="Alioto T."/>
        </authorList>
    </citation>
    <scope>NUCLEOTIDE SEQUENCE</scope>
</reference>
<dbReference type="InterPro" id="IPR020843">
    <property type="entry name" value="ER"/>
</dbReference>
<feature type="domain" description="Enoyl reductase (ER)" evidence="5">
    <location>
        <begin position="18"/>
        <end position="351"/>
    </location>
</feature>
<dbReference type="Proteomes" id="UP000596742">
    <property type="component" value="Unassembled WGS sequence"/>
</dbReference>
<evidence type="ECO:0000313" key="6">
    <source>
        <dbReference type="EMBL" id="VDI52530.1"/>
    </source>
</evidence>
<evidence type="ECO:0000256" key="2">
    <source>
        <dbReference type="ARBA" id="ARBA00022833"/>
    </source>
</evidence>
<proteinExistence type="inferred from homology"/>
<gene>
    <name evidence="6" type="ORF">MGAL_10B049212</name>
</gene>
<organism evidence="6 7">
    <name type="scientific">Mytilus galloprovincialis</name>
    <name type="common">Mediterranean mussel</name>
    <dbReference type="NCBI Taxonomy" id="29158"/>
    <lineage>
        <taxon>Eukaryota</taxon>
        <taxon>Metazoa</taxon>
        <taxon>Spiralia</taxon>
        <taxon>Lophotrochozoa</taxon>
        <taxon>Mollusca</taxon>
        <taxon>Bivalvia</taxon>
        <taxon>Autobranchia</taxon>
        <taxon>Pteriomorphia</taxon>
        <taxon>Mytilida</taxon>
        <taxon>Mytiloidea</taxon>
        <taxon>Mytilidae</taxon>
        <taxon>Mytilinae</taxon>
        <taxon>Mytilus</taxon>
    </lineage>
</organism>
<dbReference type="InterPro" id="IPR011032">
    <property type="entry name" value="GroES-like_sf"/>
</dbReference>
<dbReference type="InterPro" id="IPR013154">
    <property type="entry name" value="ADH-like_N"/>
</dbReference>
<dbReference type="Gene3D" id="3.90.180.10">
    <property type="entry name" value="Medium-chain alcohol dehydrogenases, catalytic domain"/>
    <property type="match status" value="1"/>
</dbReference>
<comment type="caution">
    <text evidence="6">The sequence shown here is derived from an EMBL/GenBank/DDBJ whole genome shotgun (WGS) entry which is preliminary data.</text>
</comment>
<dbReference type="SMART" id="SM00829">
    <property type="entry name" value="PKS_ER"/>
    <property type="match status" value="1"/>
</dbReference>
<dbReference type="AlphaFoldDB" id="A0A8B6FNZ7"/>
<dbReference type="PROSITE" id="PS00059">
    <property type="entry name" value="ADH_ZINC"/>
    <property type="match status" value="1"/>
</dbReference>